<gene>
    <name evidence="7" type="ORF">Q8A67_008427</name>
</gene>
<dbReference type="GO" id="GO:0046928">
    <property type="term" value="P:regulation of neurotransmitter secretion"/>
    <property type="evidence" value="ECO:0007669"/>
    <property type="project" value="TreeGrafter"/>
</dbReference>
<evidence type="ECO:0000256" key="3">
    <source>
        <dbReference type="ARBA" id="ARBA00022483"/>
    </source>
</evidence>
<comment type="subcellular location">
    <subcellularLocation>
        <location evidence="6">Synapse</location>
    </subcellularLocation>
</comment>
<dbReference type="GO" id="GO:0031201">
    <property type="term" value="C:SNARE complex"/>
    <property type="evidence" value="ECO:0007669"/>
    <property type="project" value="TreeGrafter"/>
</dbReference>
<keyword evidence="2" id="KW-0813">Transport</keyword>
<dbReference type="GO" id="GO:0019905">
    <property type="term" value="F:syntaxin binding"/>
    <property type="evidence" value="ECO:0007669"/>
    <property type="project" value="InterPro"/>
</dbReference>
<dbReference type="AlphaFoldDB" id="A0AA88TRR7"/>
<comment type="caution">
    <text evidence="7">The sequence shown here is derived from an EMBL/GenBank/DDBJ whole genome shotgun (WGS) entry which is preliminary data.</text>
</comment>
<keyword evidence="3" id="KW-0268">Exocytosis</keyword>
<accession>A0AA88TRR7</accession>
<dbReference type="InterPro" id="IPR008849">
    <property type="entry name" value="Synaphin"/>
</dbReference>
<evidence type="ECO:0000256" key="4">
    <source>
        <dbReference type="ARBA" id="ARBA00022775"/>
    </source>
</evidence>
<reference evidence="7" key="1">
    <citation type="submission" date="2023-08" db="EMBL/GenBank/DDBJ databases">
        <title>Chromosome-level Genome Assembly of mud carp (Cirrhinus molitorella).</title>
        <authorList>
            <person name="Liu H."/>
        </authorList>
    </citation>
    <scope>NUCLEOTIDE SEQUENCE</scope>
    <source>
        <strain evidence="7">Prfri</strain>
        <tissue evidence="7">Muscle</tissue>
    </source>
</reference>
<dbReference type="Pfam" id="PF05835">
    <property type="entry name" value="Synaphin"/>
    <property type="match status" value="1"/>
</dbReference>
<evidence type="ECO:0000313" key="8">
    <source>
        <dbReference type="Proteomes" id="UP001187343"/>
    </source>
</evidence>
<name>A0AA88TRR7_9TELE</name>
<evidence type="ECO:0000313" key="7">
    <source>
        <dbReference type="EMBL" id="KAK2903714.1"/>
    </source>
</evidence>
<evidence type="ECO:0000256" key="2">
    <source>
        <dbReference type="ARBA" id="ARBA00022448"/>
    </source>
</evidence>
<keyword evidence="5" id="KW-0770">Synapse</keyword>
<evidence type="ECO:0000256" key="1">
    <source>
        <dbReference type="ARBA" id="ARBA00005396"/>
    </source>
</evidence>
<dbReference type="Proteomes" id="UP001187343">
    <property type="component" value="Unassembled WGS sequence"/>
</dbReference>
<dbReference type="PANTHER" id="PTHR16705">
    <property type="entry name" value="COMPLEXIN"/>
    <property type="match status" value="1"/>
</dbReference>
<dbReference type="PANTHER" id="PTHR16705:SF5">
    <property type="entry name" value="COMPLEXIN-3"/>
    <property type="match status" value="1"/>
</dbReference>
<dbReference type="GO" id="GO:0016079">
    <property type="term" value="P:synaptic vesicle exocytosis"/>
    <property type="evidence" value="ECO:0007669"/>
    <property type="project" value="TreeGrafter"/>
</dbReference>
<keyword evidence="4" id="KW-0532">Neurotransmitter transport</keyword>
<keyword evidence="8" id="KW-1185">Reference proteome</keyword>
<dbReference type="CDD" id="cd22809">
    <property type="entry name" value="Complexin_NTD_CPLX_III_IV"/>
    <property type="match status" value="1"/>
</dbReference>
<proteinExistence type="inferred from homology"/>
<dbReference type="EMBL" id="JAUYZG010000007">
    <property type="protein sequence ID" value="KAK2903714.1"/>
    <property type="molecule type" value="Genomic_DNA"/>
</dbReference>
<protein>
    <submittedName>
        <fullName evidence="7">Uncharacterized protein</fullName>
    </submittedName>
</protein>
<evidence type="ECO:0000256" key="6">
    <source>
        <dbReference type="ARBA" id="ARBA00034103"/>
    </source>
</evidence>
<comment type="similarity">
    <text evidence="1">Belongs to the complexin/synaphin family.</text>
</comment>
<sequence length="167" mass="18537">MESALKKSLLAPIKTLKFCVSGENQQCGWNKHRARRGSKRHGSKGRSCAPDPHLLRSYQADLERERKLREAMNAQKNAERAAMRAHFRRKYQLTKNAKDAEQLRAAGGKVCLPRDLAKMVGPEAPAKDDSFSLISAFQSLGLGAGIFSGKQGKTQTSRPETEPCRVM</sequence>
<evidence type="ECO:0000256" key="5">
    <source>
        <dbReference type="ARBA" id="ARBA00023018"/>
    </source>
</evidence>
<organism evidence="7 8">
    <name type="scientific">Cirrhinus molitorella</name>
    <name type="common">mud carp</name>
    <dbReference type="NCBI Taxonomy" id="172907"/>
    <lineage>
        <taxon>Eukaryota</taxon>
        <taxon>Metazoa</taxon>
        <taxon>Chordata</taxon>
        <taxon>Craniata</taxon>
        <taxon>Vertebrata</taxon>
        <taxon>Euteleostomi</taxon>
        <taxon>Actinopterygii</taxon>
        <taxon>Neopterygii</taxon>
        <taxon>Teleostei</taxon>
        <taxon>Ostariophysi</taxon>
        <taxon>Cypriniformes</taxon>
        <taxon>Cyprinidae</taxon>
        <taxon>Labeoninae</taxon>
        <taxon>Labeonini</taxon>
        <taxon>Cirrhinus</taxon>
    </lineage>
</organism>
<dbReference type="GO" id="GO:0043195">
    <property type="term" value="C:terminal bouton"/>
    <property type="evidence" value="ECO:0007669"/>
    <property type="project" value="TreeGrafter"/>
</dbReference>